<dbReference type="PROSITE" id="PS51257">
    <property type="entry name" value="PROKAR_LIPOPROTEIN"/>
    <property type="match status" value="1"/>
</dbReference>
<keyword evidence="3" id="KW-0614">Plasmid</keyword>
<evidence type="ECO:0000256" key="1">
    <source>
        <dbReference type="SAM" id="MobiDB-lite"/>
    </source>
</evidence>
<dbReference type="EMBL" id="CP081959">
    <property type="protein sequence ID" value="QZP39392.1"/>
    <property type="molecule type" value="Genomic_DNA"/>
</dbReference>
<dbReference type="Gene3D" id="2.60.40.1260">
    <property type="entry name" value="Lamin Tail domain"/>
    <property type="match status" value="1"/>
</dbReference>
<dbReference type="Pfam" id="PF00932">
    <property type="entry name" value="LTD"/>
    <property type="match status" value="1"/>
</dbReference>
<dbReference type="SUPFAM" id="SSF56281">
    <property type="entry name" value="Metallo-hydrolase/oxidoreductase"/>
    <property type="match status" value="1"/>
</dbReference>
<sequence length="480" mass="51216">MHRSWHTALVVAVVVVLAGCTGGTPGVTDDGGSPVPSTSDTPTAEQTQQPTPEGSMEIHFINVGQSASTLIIGPTGETMLIDTGDFRTDGDHVLSYLKEHDIERIDHLVVTHNDADHIGGNAAVIEYLETEGEGVGAVYDPGIAASTQTYEAYLDAVEEYDVTLYEVREGDDLPFEGIETRVLGPPDPYLDVDSRNENGIVLHLAFGETSFLHTGDAEERQEEYLVNEYGESLNATVYKTGHHGSDSSSSNELLDLVSPEVAVISSAYDSQYGHPHEVVLERFAERSIPTYWTATHGTVVMETNGSAVTVKTQAQAPTDPLAIRDGDPVEPGTSTPLEQRAVITAVGGSVQTVTPTATSTPAITDGGADPGALELVEVHADAEGSDRENLNDEYLVFENTGDTELDLSGWTIEDAADHVYTVPEGTMLKPGAQITVHTGSGSDTATDLYWGASAPVWNNGGDTVTVRTEDETIVLQEEYN</sequence>
<geneLocation type="plasmid" evidence="3 4">
    <name>unnamed1</name>
</geneLocation>
<dbReference type="Pfam" id="PF00753">
    <property type="entry name" value="Lactamase_B"/>
    <property type="match status" value="1"/>
</dbReference>
<proteinExistence type="predicted"/>
<evidence type="ECO:0000259" key="2">
    <source>
        <dbReference type="PROSITE" id="PS51841"/>
    </source>
</evidence>
<feature type="region of interest" description="Disordered" evidence="1">
    <location>
        <begin position="24"/>
        <end position="53"/>
    </location>
</feature>
<dbReference type="AlphaFoldDB" id="A0A8T8WHP5"/>
<feature type="compositionally biased region" description="Low complexity" evidence="1">
    <location>
        <begin position="41"/>
        <end position="53"/>
    </location>
</feature>
<dbReference type="CDD" id="cd07731">
    <property type="entry name" value="ComA-like_MBL-fold"/>
    <property type="match status" value="1"/>
</dbReference>
<dbReference type="SMART" id="SM00849">
    <property type="entry name" value="Lactamase_B"/>
    <property type="match status" value="1"/>
</dbReference>
<reference evidence="3 4" key="1">
    <citation type="journal article" date="2021" name="Int. J. Syst. Evol. Microbiol.">
        <title>Halobaculum halophilum sp. nov. and Halobaculum salinum sp. nov., isolated from salt lake and saline soil.</title>
        <authorList>
            <person name="Cui H.L."/>
            <person name="Shi X.W."/>
            <person name="Yin X.M."/>
            <person name="Yang X.Y."/>
            <person name="Hou J."/>
            <person name="Zhu L."/>
        </authorList>
    </citation>
    <scope>NUCLEOTIDE SEQUENCE [LARGE SCALE GENOMIC DNA]</scope>
    <source>
        <strain evidence="3 4">NBRC 109044</strain>
    </source>
</reference>
<dbReference type="InterPro" id="IPR036866">
    <property type="entry name" value="RibonucZ/Hydroxyglut_hydro"/>
</dbReference>
<gene>
    <name evidence="3" type="ORF">K6T50_15920</name>
</gene>
<name>A0A8T8WHP5_9EURY</name>
<dbReference type="PROSITE" id="PS51841">
    <property type="entry name" value="LTD"/>
    <property type="match status" value="1"/>
</dbReference>
<evidence type="ECO:0000313" key="4">
    <source>
        <dbReference type="Proteomes" id="UP000826254"/>
    </source>
</evidence>
<protein>
    <submittedName>
        <fullName evidence="3">Lamin tail domain-containing protein</fullName>
    </submittedName>
</protein>
<accession>A0A8T8WHP5</accession>
<evidence type="ECO:0000313" key="3">
    <source>
        <dbReference type="EMBL" id="QZP39392.1"/>
    </source>
</evidence>
<feature type="domain" description="LTD" evidence="2">
    <location>
        <begin position="349"/>
        <end position="480"/>
    </location>
</feature>
<dbReference type="InterPro" id="IPR001279">
    <property type="entry name" value="Metallo-B-lactamas"/>
</dbReference>
<dbReference type="InterPro" id="IPR052159">
    <property type="entry name" value="Competence_DNA_uptake"/>
</dbReference>
<dbReference type="Proteomes" id="UP000826254">
    <property type="component" value="Plasmid unnamed1"/>
</dbReference>
<dbReference type="PANTHER" id="PTHR30619:SF1">
    <property type="entry name" value="RECOMBINATION PROTEIN 2"/>
    <property type="match status" value="1"/>
</dbReference>
<dbReference type="SUPFAM" id="SSF74853">
    <property type="entry name" value="Lamin A/C globular tail domain"/>
    <property type="match status" value="1"/>
</dbReference>
<dbReference type="InterPro" id="IPR001322">
    <property type="entry name" value="Lamin_tail_dom"/>
</dbReference>
<dbReference type="InterPro" id="IPR036415">
    <property type="entry name" value="Lamin_tail_dom_sf"/>
</dbReference>
<dbReference type="Gene3D" id="3.60.15.10">
    <property type="entry name" value="Ribonuclease Z/Hydroxyacylglutathione hydrolase-like"/>
    <property type="match status" value="1"/>
</dbReference>
<dbReference type="InterPro" id="IPR035681">
    <property type="entry name" value="ComA-like_MBL"/>
</dbReference>
<organism evidence="3 4">
    <name type="scientific">Halobaculum magnesiiphilum</name>
    <dbReference type="NCBI Taxonomy" id="1017351"/>
    <lineage>
        <taxon>Archaea</taxon>
        <taxon>Methanobacteriati</taxon>
        <taxon>Methanobacteriota</taxon>
        <taxon>Stenosarchaea group</taxon>
        <taxon>Halobacteria</taxon>
        <taxon>Halobacteriales</taxon>
        <taxon>Haloferacaceae</taxon>
        <taxon>Halobaculum</taxon>
    </lineage>
</organism>
<dbReference type="KEGG" id="hmp:K6T50_15920"/>
<keyword evidence="4" id="KW-1185">Reference proteome</keyword>
<dbReference type="PANTHER" id="PTHR30619">
    <property type="entry name" value="DNA INTERNALIZATION/COMPETENCE PROTEIN COMEC/REC2"/>
    <property type="match status" value="1"/>
</dbReference>